<evidence type="ECO:0000313" key="18">
    <source>
        <dbReference type="Proteomes" id="UP000001505"/>
    </source>
</evidence>
<keyword evidence="14" id="KW-0175">Coiled coil</keyword>
<evidence type="ECO:0000256" key="14">
    <source>
        <dbReference type="SAM" id="Coils"/>
    </source>
</evidence>
<keyword evidence="10 17" id="KW-0560">Oxidoreductase</keyword>
<evidence type="ECO:0000256" key="13">
    <source>
        <dbReference type="PIRSR" id="PIRSR630664-50"/>
    </source>
</evidence>
<keyword evidence="5" id="KW-0813">Transport</keyword>
<dbReference type="GO" id="GO:0005886">
    <property type="term" value="C:plasma membrane"/>
    <property type="evidence" value="ECO:0007669"/>
    <property type="project" value="UniProtKB-SubCell"/>
</dbReference>
<dbReference type="NCBIfam" id="TIGR01811">
    <property type="entry name" value="sdhA_Bsu"/>
    <property type="match status" value="1"/>
</dbReference>
<dbReference type="Pfam" id="PF00890">
    <property type="entry name" value="FAD_binding_2"/>
    <property type="match status" value="1"/>
</dbReference>
<comment type="catalytic activity">
    <reaction evidence="12">
        <text>a quinone + succinate = fumarate + a quinol</text>
        <dbReference type="Rhea" id="RHEA:40523"/>
        <dbReference type="ChEBI" id="CHEBI:24646"/>
        <dbReference type="ChEBI" id="CHEBI:29806"/>
        <dbReference type="ChEBI" id="CHEBI:30031"/>
        <dbReference type="ChEBI" id="CHEBI:132124"/>
        <dbReference type="EC" id="1.3.5.1"/>
    </reaction>
</comment>
<evidence type="ECO:0000256" key="6">
    <source>
        <dbReference type="ARBA" id="ARBA00022475"/>
    </source>
</evidence>
<dbReference type="KEGG" id="wch:wcw_1783"/>
<evidence type="ECO:0000259" key="16">
    <source>
        <dbReference type="Pfam" id="PF02910"/>
    </source>
</evidence>
<dbReference type="InterPro" id="IPR011280">
    <property type="entry name" value="Succ_DH/Fum_Rdt_flav_su"/>
</dbReference>
<keyword evidence="11" id="KW-0472">Membrane</keyword>
<organism evidence="17 18">
    <name type="scientific">Waddlia chondrophila (strain ATCC VR-1470 / WSU 86-1044)</name>
    <dbReference type="NCBI Taxonomy" id="716544"/>
    <lineage>
        <taxon>Bacteria</taxon>
        <taxon>Pseudomonadati</taxon>
        <taxon>Chlamydiota</taxon>
        <taxon>Chlamydiia</taxon>
        <taxon>Parachlamydiales</taxon>
        <taxon>Waddliaceae</taxon>
        <taxon>Waddlia</taxon>
    </lineage>
</organism>
<dbReference type="Gene3D" id="3.10.20.820">
    <property type="match status" value="1"/>
</dbReference>
<feature type="coiled-coil region" evidence="14">
    <location>
        <begin position="497"/>
        <end position="524"/>
    </location>
</feature>
<dbReference type="InterPro" id="IPR003952">
    <property type="entry name" value="FRD_SDH_FAD_BS"/>
</dbReference>
<evidence type="ECO:0000256" key="11">
    <source>
        <dbReference type="ARBA" id="ARBA00023136"/>
    </source>
</evidence>
<evidence type="ECO:0000256" key="7">
    <source>
        <dbReference type="ARBA" id="ARBA00022630"/>
    </source>
</evidence>
<dbReference type="AlphaFoldDB" id="D6YSS7"/>
<keyword evidence="6" id="KW-1003">Cell membrane</keyword>
<dbReference type="PROSITE" id="PS00504">
    <property type="entry name" value="FRD_SDH_FAD_BINDING"/>
    <property type="match status" value="1"/>
</dbReference>
<dbReference type="RefSeq" id="WP_013182824.1">
    <property type="nucleotide sequence ID" value="NC_014225.1"/>
</dbReference>
<evidence type="ECO:0000256" key="3">
    <source>
        <dbReference type="ARBA" id="ARBA00008040"/>
    </source>
</evidence>
<comment type="cofactor">
    <cofactor evidence="1">
        <name>FAD</name>
        <dbReference type="ChEBI" id="CHEBI:57692"/>
    </cofactor>
</comment>
<dbReference type="PRINTS" id="PR00420">
    <property type="entry name" value="RNGMNOXGNASE"/>
</dbReference>
<accession>D6YSS7</accession>
<dbReference type="Proteomes" id="UP000001505">
    <property type="component" value="Chromosome"/>
</dbReference>
<protein>
    <recommendedName>
        <fullName evidence="4">succinate dehydrogenase</fullName>
        <ecNumber evidence="4">1.3.5.1</ecNumber>
    </recommendedName>
</protein>
<dbReference type="STRING" id="716544.wcw_1783"/>
<dbReference type="InterPro" id="IPR003953">
    <property type="entry name" value="FAD-dep_OxRdtase_2_FAD-bd"/>
</dbReference>
<dbReference type="GO" id="GO:0009061">
    <property type="term" value="P:anaerobic respiration"/>
    <property type="evidence" value="ECO:0007669"/>
    <property type="project" value="TreeGrafter"/>
</dbReference>
<dbReference type="InterPro" id="IPR030664">
    <property type="entry name" value="SdhA/FrdA/AprA"/>
</dbReference>
<comment type="subcellular location">
    <subcellularLocation>
        <location evidence="2">Cell inner membrane</location>
        <topology evidence="2">Peripheral membrane protein</topology>
        <orientation evidence="2">Cytoplasmic side</orientation>
    </subcellularLocation>
</comment>
<feature type="active site" description="Proton acceptor" evidence="13">
    <location>
        <position position="307"/>
    </location>
</feature>
<dbReference type="eggNOG" id="COG1053">
    <property type="taxonomic scope" value="Bacteria"/>
</dbReference>
<evidence type="ECO:0000256" key="5">
    <source>
        <dbReference type="ARBA" id="ARBA00022448"/>
    </source>
</evidence>
<evidence type="ECO:0000256" key="12">
    <source>
        <dbReference type="ARBA" id="ARBA00049220"/>
    </source>
</evidence>
<name>D6YSS7_WADCW</name>
<evidence type="ECO:0000259" key="15">
    <source>
        <dbReference type="Pfam" id="PF00890"/>
    </source>
</evidence>
<dbReference type="OrthoDB" id="9806724at2"/>
<dbReference type="EMBL" id="CP001928">
    <property type="protein sequence ID" value="ADI39122.1"/>
    <property type="molecule type" value="Genomic_DNA"/>
</dbReference>
<dbReference type="Gene3D" id="3.50.50.60">
    <property type="entry name" value="FAD/NAD(P)-binding domain"/>
    <property type="match status" value="1"/>
</dbReference>
<evidence type="ECO:0000256" key="9">
    <source>
        <dbReference type="ARBA" id="ARBA00022982"/>
    </source>
</evidence>
<dbReference type="InterPro" id="IPR036188">
    <property type="entry name" value="FAD/NAD-bd_sf"/>
</dbReference>
<feature type="domain" description="Fumarate reductase/succinate dehydrogenase flavoprotein-like C-terminal" evidence="16">
    <location>
        <begin position="484"/>
        <end position="607"/>
    </location>
</feature>
<dbReference type="PANTHER" id="PTHR11632">
    <property type="entry name" value="SUCCINATE DEHYDROGENASE 2 FLAVOPROTEIN SUBUNIT"/>
    <property type="match status" value="1"/>
</dbReference>
<dbReference type="InterPro" id="IPR015939">
    <property type="entry name" value="Fum_Rdtase/Succ_DH_flav-like_C"/>
</dbReference>
<keyword evidence="9" id="KW-0249">Electron transport</keyword>
<evidence type="ECO:0000256" key="1">
    <source>
        <dbReference type="ARBA" id="ARBA00001974"/>
    </source>
</evidence>
<dbReference type="InterPro" id="IPR027477">
    <property type="entry name" value="Succ_DH/fumarate_Rdtase_cat_sf"/>
</dbReference>
<dbReference type="Gene3D" id="1.20.58.100">
    <property type="entry name" value="Fumarate reductase/succinate dehydrogenase flavoprotein-like, C-terminal domain"/>
    <property type="match status" value="1"/>
</dbReference>
<proteinExistence type="inferred from homology"/>
<gene>
    <name evidence="17" type="primary">sdhA</name>
    <name evidence="17" type="ordered locus">wcw_1783</name>
</gene>
<dbReference type="InterPro" id="IPR037099">
    <property type="entry name" value="Fum_R/Succ_DH_flav-like_C_sf"/>
</dbReference>
<dbReference type="GO" id="GO:0050660">
    <property type="term" value="F:flavin adenine dinucleotide binding"/>
    <property type="evidence" value="ECO:0007669"/>
    <property type="project" value="TreeGrafter"/>
</dbReference>
<evidence type="ECO:0000313" key="17">
    <source>
        <dbReference type="EMBL" id="ADI39122.1"/>
    </source>
</evidence>
<dbReference type="GO" id="GO:0009055">
    <property type="term" value="F:electron transfer activity"/>
    <property type="evidence" value="ECO:0007669"/>
    <property type="project" value="TreeGrafter"/>
</dbReference>
<dbReference type="PANTHER" id="PTHR11632:SF53">
    <property type="entry name" value="SUCCINATE DEHYDROGENASE FLAVOPROTEIN SUBUNIT"/>
    <property type="match status" value="1"/>
</dbReference>
<evidence type="ECO:0000256" key="4">
    <source>
        <dbReference type="ARBA" id="ARBA00012792"/>
    </source>
</evidence>
<keyword evidence="7" id="KW-0285">Flavoprotein</keyword>
<evidence type="ECO:0000256" key="10">
    <source>
        <dbReference type="ARBA" id="ARBA00023002"/>
    </source>
</evidence>
<dbReference type="EC" id="1.3.5.1" evidence="4"/>
<dbReference type="GO" id="GO:0008177">
    <property type="term" value="F:succinate dehydrogenase (quinone) activity"/>
    <property type="evidence" value="ECO:0007669"/>
    <property type="project" value="UniProtKB-EC"/>
</dbReference>
<dbReference type="Pfam" id="PF02910">
    <property type="entry name" value="Succ_DH_flav_C"/>
    <property type="match status" value="1"/>
</dbReference>
<keyword evidence="8" id="KW-0274">FAD</keyword>
<keyword evidence="18" id="KW-1185">Reference proteome</keyword>
<dbReference type="FunFam" id="3.50.50.60:FF:000009">
    <property type="entry name" value="Succinate dehydrogenase flavoprotein subunit"/>
    <property type="match status" value="1"/>
</dbReference>
<sequence length="634" mass="71114">MTEDHEPKQVIVVGGGLAGLAAAMKLAEDGCHVKIVSVTKCKRSHSVCAQGGINAAMNEKGEDDSPIIHAYDTIKGGDFLANQPPILEMCMAAPKIIHFLDRAGCTFNRTPEGNLDFRRFGGTLYNRTAFCGASTGQQLLYCLDEQVRRHEAKGRVEKFENHEFMRLVLDENGVARGIVYMDLFNLKLDVLKADAVVIATGGPGLIFKLSTNSTFCTGAANGRLWRQGMRYANGEFIQIHPSAIPGEDKLRLMSESIRGEGGRVWVYGDSSKKIEGPDGRMIPCGETGKPWYFLEEMYPAFGNLVPRDIGAREVLRICEMGLGIDGQDQVYLDITELSAKKQHNLEAVLEIYKKFTGDDPRKVPMKIFPAVHYSMGGAWVDWPAADDPDRAERFRQMTNIPGCFNVGESDYQYHGANRLGANSLLSCIFGGLVAGVEVPNYLKSLSKPGSEVSSKYFERELKAEEEFKEDLMSRDGVENVHKLHDELAQVMVKNVTVKRNNAELDKTLAKIQELKRRYRNISLDDRSRFANKTYIFANQFRAMLDLAAIIAKGARERDEMRGAHFKPEFPMRDDENWLKTTIAVYDPKQDEPMLSYEKVDTRHLDPKGIQRDYTKAKKVKPTLQNVPENIKLPI</sequence>
<dbReference type="SUPFAM" id="SSF46977">
    <property type="entry name" value="Succinate dehydrogenase/fumarate reductase flavoprotein C-terminal domain"/>
    <property type="match status" value="1"/>
</dbReference>
<evidence type="ECO:0000256" key="2">
    <source>
        <dbReference type="ARBA" id="ARBA00004515"/>
    </source>
</evidence>
<dbReference type="Gene3D" id="3.90.700.10">
    <property type="entry name" value="Succinate dehydrogenase/fumarate reductase flavoprotein, catalytic domain"/>
    <property type="match status" value="1"/>
</dbReference>
<dbReference type="NCBIfam" id="NF006392">
    <property type="entry name" value="PRK08641.1"/>
    <property type="match status" value="1"/>
</dbReference>
<reference evidence="17 18" key="1">
    <citation type="journal article" date="2010" name="PLoS ONE">
        <title>The Waddlia genome: a window into chlamydial biology.</title>
        <authorList>
            <person name="Bertelli C."/>
            <person name="Collyn F."/>
            <person name="Croxatto A."/>
            <person name="Ruckert C."/>
            <person name="Polkinghorne A."/>
            <person name="Kebbi-Beghdadi C."/>
            <person name="Goesmann A."/>
            <person name="Vaughan L."/>
            <person name="Greub G."/>
        </authorList>
    </citation>
    <scope>NUCLEOTIDE SEQUENCE [LARGE SCALE GENOMIC DNA]</scope>
    <source>
        <strain evidence="18">ATCC VR-1470 / WSU 86-1044</strain>
    </source>
</reference>
<dbReference type="SUPFAM" id="SSF56425">
    <property type="entry name" value="Succinate dehydrogenase/fumarate reductase flavoprotein, catalytic domain"/>
    <property type="match status" value="1"/>
</dbReference>
<evidence type="ECO:0000256" key="8">
    <source>
        <dbReference type="ARBA" id="ARBA00022827"/>
    </source>
</evidence>
<comment type="similarity">
    <text evidence="3">Belongs to the FAD-dependent oxidoreductase 2 family. FRD/SDH subfamily.</text>
</comment>
<feature type="domain" description="FAD-dependent oxidoreductase 2 FAD-binding" evidence="15">
    <location>
        <begin position="10"/>
        <end position="424"/>
    </location>
</feature>
<dbReference type="HOGENOM" id="CLU_014312_7_1_0"/>
<dbReference type="SUPFAM" id="SSF51905">
    <property type="entry name" value="FAD/NAD(P)-binding domain"/>
    <property type="match status" value="1"/>
</dbReference>